<reference evidence="14 15" key="1">
    <citation type="submission" date="2019-06" db="EMBL/GenBank/DDBJ databases">
        <title>Sequencing the genomes of 1000 actinobacteria strains.</title>
        <authorList>
            <person name="Klenk H.-P."/>
        </authorList>
    </citation>
    <scope>NUCLEOTIDE SEQUENCE [LARGE SCALE GENOMIC DNA]</scope>
    <source>
        <strain evidence="14 15">DSM 18607</strain>
    </source>
</reference>
<evidence type="ECO:0000256" key="12">
    <source>
        <dbReference type="ARBA" id="ARBA00048418"/>
    </source>
</evidence>
<evidence type="ECO:0000256" key="6">
    <source>
        <dbReference type="ARBA" id="ARBA00022691"/>
    </source>
</evidence>
<proteinExistence type="inferred from homology"/>
<dbReference type="PANTHER" id="PTHR21404:SF3">
    <property type="entry name" value="SMALL RNA 2'-O-METHYLTRANSFERASE"/>
    <property type="match status" value="1"/>
</dbReference>
<keyword evidence="7" id="KW-0479">Metal-binding</keyword>
<evidence type="ECO:0000256" key="2">
    <source>
        <dbReference type="ARBA" id="ARBA00009026"/>
    </source>
</evidence>
<dbReference type="GO" id="GO:0031047">
    <property type="term" value="P:regulatory ncRNA-mediated gene silencing"/>
    <property type="evidence" value="ECO:0007669"/>
    <property type="project" value="UniProtKB-KW"/>
</dbReference>
<keyword evidence="8" id="KW-0460">Magnesium</keyword>
<dbReference type="GO" id="GO:0090486">
    <property type="term" value="F:small RNA 2'-O-methyltransferase activity"/>
    <property type="evidence" value="ECO:0007669"/>
    <property type="project" value="UniProtKB-EC"/>
</dbReference>
<dbReference type="InterPro" id="IPR024026">
    <property type="entry name" value="3'-RNA_MeTfrase_Hen1_bac"/>
</dbReference>
<feature type="domain" description="Hen1 N-terminal" evidence="13">
    <location>
        <begin position="1"/>
        <end position="254"/>
    </location>
</feature>
<dbReference type="InterPro" id="IPR024740">
    <property type="entry name" value="Hen1_N"/>
</dbReference>
<evidence type="ECO:0000256" key="5">
    <source>
        <dbReference type="ARBA" id="ARBA00022679"/>
    </source>
</evidence>
<evidence type="ECO:0000256" key="11">
    <source>
        <dbReference type="ARBA" id="ARBA00035025"/>
    </source>
</evidence>
<dbReference type="Gene3D" id="3.30.1610.20">
    <property type="entry name" value="Hen1, N-terminal domain"/>
    <property type="match status" value="1"/>
</dbReference>
<dbReference type="Gene3D" id="3.40.50.150">
    <property type="entry name" value="Vaccinia Virus protein VP39"/>
    <property type="match status" value="1"/>
</dbReference>
<dbReference type="GO" id="GO:0003723">
    <property type="term" value="F:RNA binding"/>
    <property type="evidence" value="ECO:0007669"/>
    <property type="project" value="UniProtKB-KW"/>
</dbReference>
<dbReference type="InterPro" id="IPR038546">
    <property type="entry name" value="Hen1_N_sf"/>
</dbReference>
<dbReference type="OrthoDB" id="626362at2"/>
<dbReference type="EMBL" id="VFMN01000001">
    <property type="protein sequence ID" value="TQJ08303.1"/>
    <property type="molecule type" value="Genomic_DNA"/>
</dbReference>
<dbReference type="EC" id="2.1.1.386" evidence="11"/>
<dbReference type="Proteomes" id="UP000317893">
    <property type="component" value="Unassembled WGS sequence"/>
</dbReference>
<keyword evidence="4 14" id="KW-0489">Methyltransferase</keyword>
<evidence type="ECO:0000256" key="4">
    <source>
        <dbReference type="ARBA" id="ARBA00022603"/>
    </source>
</evidence>
<evidence type="ECO:0000256" key="9">
    <source>
        <dbReference type="ARBA" id="ARBA00022884"/>
    </source>
</evidence>
<comment type="caution">
    <text evidence="14">The sequence shown here is derived from an EMBL/GenBank/DDBJ whole genome shotgun (WGS) entry which is preliminary data.</text>
</comment>
<keyword evidence="5 14" id="KW-0808">Transferase</keyword>
<comment type="cofactor">
    <cofactor evidence="1">
        <name>Mg(2+)</name>
        <dbReference type="ChEBI" id="CHEBI:18420"/>
    </cofactor>
</comment>
<evidence type="ECO:0000259" key="13">
    <source>
        <dbReference type="Pfam" id="PF12623"/>
    </source>
</evidence>
<dbReference type="SUPFAM" id="SSF53335">
    <property type="entry name" value="S-adenosyl-L-methionine-dependent methyltransferases"/>
    <property type="match status" value="1"/>
</dbReference>
<dbReference type="GO" id="GO:0046872">
    <property type="term" value="F:metal ion binding"/>
    <property type="evidence" value="ECO:0007669"/>
    <property type="project" value="UniProtKB-KW"/>
</dbReference>
<evidence type="ECO:0000313" key="14">
    <source>
        <dbReference type="EMBL" id="TQJ08303.1"/>
    </source>
</evidence>
<accession>A0A542DYY0</accession>
<keyword evidence="15" id="KW-1185">Reference proteome</keyword>
<dbReference type="Pfam" id="PF13489">
    <property type="entry name" value="Methyltransf_23"/>
    <property type="match status" value="1"/>
</dbReference>
<sequence length="488" mass="52596">MLLTLTATASPGLPDASDLGYLLHKHPERVQQLDSSVGLAHVLYPEVSRERCTVLLLLEVDPVGLVRGTRFAVDGFALGQYVNDRPYAASSLLAVALGRVFRTAVAGRCAARPELVDVPLDLEVHVPALPARVGSGTAGGAGGADLVRRLFGPLGWEVEAREVPLDDEHPEWGGSPYVDLRLHGTHRLADALGHLVVLLPVLDGSKHYWVSSDEVDKLVRTGGGWLATHPDRDLVMHRYLARQRSLVREATARLDALDDTPEPDVVDADADADARGPEAPLAVQRRDAVAATLRRLGARSVVDLGCGEGALLSVLLDDPAVTRVVGVDASVTVLQRAATRLRLDRMPDRRRERLELRQSSATYRDPALAGADAVVLMEVVEHVDPERLPELARSVLAHARPAHVVLTTPNAEYNVLYPALPAGAVRHPDHRFEWTRAELAAFLEDVGATYGYAVEVTGVGPQDATYGAPTQLAVLTRLDVPPDQEVSA</sequence>
<comment type="similarity">
    <text evidence="2">Belongs to the methyltransferase superfamily. HEN1 family.</text>
</comment>
<evidence type="ECO:0000256" key="7">
    <source>
        <dbReference type="ARBA" id="ARBA00022723"/>
    </source>
</evidence>
<evidence type="ECO:0000256" key="8">
    <source>
        <dbReference type="ARBA" id="ARBA00022842"/>
    </source>
</evidence>
<dbReference type="InterPro" id="IPR029063">
    <property type="entry name" value="SAM-dependent_MTases_sf"/>
</dbReference>
<dbReference type="PANTHER" id="PTHR21404">
    <property type="entry name" value="HEN1"/>
    <property type="match status" value="1"/>
</dbReference>
<comment type="catalytic activity">
    <reaction evidence="12">
        <text>small RNA 3'-end nucleotide + S-adenosyl-L-methionine = small RNA 3'-end 2'-O-methylnucleotide + S-adenosyl-L-homocysteine + H(+)</text>
        <dbReference type="Rhea" id="RHEA:37887"/>
        <dbReference type="Rhea" id="RHEA-COMP:10415"/>
        <dbReference type="Rhea" id="RHEA-COMP:10416"/>
        <dbReference type="ChEBI" id="CHEBI:15378"/>
        <dbReference type="ChEBI" id="CHEBI:57856"/>
        <dbReference type="ChEBI" id="CHEBI:59789"/>
        <dbReference type="ChEBI" id="CHEBI:74896"/>
        <dbReference type="ChEBI" id="CHEBI:74898"/>
        <dbReference type="EC" id="2.1.1.386"/>
    </reaction>
</comment>
<keyword evidence="6" id="KW-0949">S-adenosyl-L-methionine</keyword>
<dbReference type="InterPro" id="IPR026610">
    <property type="entry name" value="Hen1"/>
</dbReference>
<dbReference type="NCBIfam" id="TIGR04074">
    <property type="entry name" value="bacter_Hen1"/>
    <property type="match status" value="1"/>
</dbReference>
<dbReference type="GO" id="GO:0001510">
    <property type="term" value="P:RNA methylation"/>
    <property type="evidence" value="ECO:0007669"/>
    <property type="project" value="InterPro"/>
</dbReference>
<dbReference type="Pfam" id="PF12623">
    <property type="entry name" value="Hen1_L"/>
    <property type="match status" value="1"/>
</dbReference>
<protein>
    <recommendedName>
        <fullName evidence="3">Small RNA 2'-O-methyltransferase</fullName>
        <ecNumber evidence="11">2.1.1.386</ecNumber>
    </recommendedName>
</protein>
<name>A0A542DYY0_9MICO</name>
<keyword evidence="9" id="KW-0694">RNA-binding</keyword>
<keyword evidence="10" id="KW-0943">RNA-mediated gene silencing</keyword>
<organism evidence="14 15">
    <name type="scientific">Lapillicoccus jejuensis</name>
    <dbReference type="NCBI Taxonomy" id="402171"/>
    <lineage>
        <taxon>Bacteria</taxon>
        <taxon>Bacillati</taxon>
        <taxon>Actinomycetota</taxon>
        <taxon>Actinomycetes</taxon>
        <taxon>Micrococcales</taxon>
        <taxon>Intrasporangiaceae</taxon>
        <taxon>Lapillicoccus</taxon>
    </lineage>
</organism>
<evidence type="ECO:0000256" key="1">
    <source>
        <dbReference type="ARBA" id="ARBA00001946"/>
    </source>
</evidence>
<evidence type="ECO:0000313" key="15">
    <source>
        <dbReference type="Proteomes" id="UP000317893"/>
    </source>
</evidence>
<dbReference type="AlphaFoldDB" id="A0A542DYY0"/>
<gene>
    <name evidence="14" type="ORF">FB458_1388</name>
</gene>
<evidence type="ECO:0000256" key="10">
    <source>
        <dbReference type="ARBA" id="ARBA00023158"/>
    </source>
</evidence>
<evidence type="ECO:0000256" key="3">
    <source>
        <dbReference type="ARBA" id="ARBA00021330"/>
    </source>
</evidence>
<dbReference type="RefSeq" id="WP_141847835.1">
    <property type="nucleotide sequence ID" value="NZ_BAAAPR010000004.1"/>
</dbReference>
<dbReference type="CDD" id="cd02440">
    <property type="entry name" value="AdoMet_MTases"/>
    <property type="match status" value="1"/>
</dbReference>